<keyword evidence="2" id="KW-0238">DNA-binding</keyword>
<dbReference type="SMART" id="SM00866">
    <property type="entry name" value="UTRA"/>
    <property type="match status" value="1"/>
</dbReference>
<dbReference type="Gene3D" id="1.10.10.10">
    <property type="entry name" value="Winged helix-like DNA-binding domain superfamily/Winged helix DNA-binding domain"/>
    <property type="match status" value="1"/>
</dbReference>
<evidence type="ECO:0000256" key="3">
    <source>
        <dbReference type="ARBA" id="ARBA00023163"/>
    </source>
</evidence>
<dbReference type="CDD" id="cd07377">
    <property type="entry name" value="WHTH_GntR"/>
    <property type="match status" value="1"/>
</dbReference>
<proteinExistence type="predicted"/>
<dbReference type="InterPro" id="IPR036388">
    <property type="entry name" value="WH-like_DNA-bd_sf"/>
</dbReference>
<evidence type="ECO:0000313" key="6">
    <source>
        <dbReference type="Proteomes" id="UP000321400"/>
    </source>
</evidence>
<dbReference type="AlphaFoldDB" id="A0A511WZT3"/>
<dbReference type="Proteomes" id="UP000321400">
    <property type="component" value="Unassembled WGS sequence"/>
</dbReference>
<dbReference type="SUPFAM" id="SSF64288">
    <property type="entry name" value="Chorismate lyase-like"/>
    <property type="match status" value="1"/>
</dbReference>
<dbReference type="InterPro" id="IPR000524">
    <property type="entry name" value="Tscrpt_reg_HTH_GntR"/>
</dbReference>
<organism evidence="5 6">
    <name type="scientific">Halolactibacillus alkaliphilus</name>
    <dbReference type="NCBI Taxonomy" id="442899"/>
    <lineage>
        <taxon>Bacteria</taxon>
        <taxon>Bacillati</taxon>
        <taxon>Bacillota</taxon>
        <taxon>Bacilli</taxon>
        <taxon>Bacillales</taxon>
        <taxon>Bacillaceae</taxon>
        <taxon>Halolactibacillus</taxon>
    </lineage>
</organism>
<dbReference type="PRINTS" id="PR00035">
    <property type="entry name" value="HTHGNTR"/>
</dbReference>
<keyword evidence="1" id="KW-0805">Transcription regulation</keyword>
<dbReference type="PROSITE" id="PS50949">
    <property type="entry name" value="HTH_GNTR"/>
    <property type="match status" value="1"/>
</dbReference>
<dbReference type="PANTHER" id="PTHR44846">
    <property type="entry name" value="MANNOSYL-D-GLYCERATE TRANSPORT/METABOLISM SYSTEM REPRESSOR MNGR-RELATED"/>
    <property type="match status" value="1"/>
</dbReference>
<dbReference type="GO" id="GO:0003700">
    <property type="term" value="F:DNA-binding transcription factor activity"/>
    <property type="evidence" value="ECO:0007669"/>
    <property type="project" value="InterPro"/>
</dbReference>
<gene>
    <name evidence="5" type="primary">ybgA_2</name>
    <name evidence="5" type="ORF">HAL01_06630</name>
</gene>
<dbReference type="InterPro" id="IPR028978">
    <property type="entry name" value="Chorismate_lyase_/UTRA_dom_sf"/>
</dbReference>
<evidence type="ECO:0000256" key="1">
    <source>
        <dbReference type="ARBA" id="ARBA00023015"/>
    </source>
</evidence>
<dbReference type="SMART" id="SM00345">
    <property type="entry name" value="HTH_GNTR"/>
    <property type="match status" value="1"/>
</dbReference>
<dbReference type="SUPFAM" id="SSF46785">
    <property type="entry name" value="Winged helix' DNA-binding domain"/>
    <property type="match status" value="1"/>
</dbReference>
<name>A0A511WZT3_9BACI</name>
<dbReference type="FunFam" id="1.10.10.10:FF:000079">
    <property type="entry name" value="GntR family transcriptional regulator"/>
    <property type="match status" value="1"/>
</dbReference>
<keyword evidence="6" id="KW-1185">Reference proteome</keyword>
<dbReference type="Pfam" id="PF00392">
    <property type="entry name" value="GntR"/>
    <property type="match status" value="1"/>
</dbReference>
<dbReference type="Gene3D" id="3.40.1410.10">
    <property type="entry name" value="Chorismate lyase-like"/>
    <property type="match status" value="1"/>
</dbReference>
<dbReference type="InterPro" id="IPR050679">
    <property type="entry name" value="Bact_HTH_transcr_reg"/>
</dbReference>
<evidence type="ECO:0000259" key="4">
    <source>
        <dbReference type="PROSITE" id="PS50949"/>
    </source>
</evidence>
<keyword evidence="3" id="KW-0804">Transcription</keyword>
<dbReference type="RefSeq" id="WP_089800143.1">
    <property type="nucleotide sequence ID" value="NZ_BJYE01000006.1"/>
</dbReference>
<accession>A0A511WZT3</accession>
<comment type="caution">
    <text evidence="5">The sequence shown here is derived from an EMBL/GenBank/DDBJ whole genome shotgun (WGS) entry which is preliminary data.</text>
</comment>
<dbReference type="PANTHER" id="PTHR44846:SF1">
    <property type="entry name" value="MANNOSYL-D-GLYCERATE TRANSPORT_METABOLISM SYSTEM REPRESSOR MNGR-RELATED"/>
    <property type="match status" value="1"/>
</dbReference>
<dbReference type="OrthoDB" id="457376at2"/>
<protein>
    <submittedName>
        <fullName evidence="5">Putative HTH-type transcriptional regulator YbgA</fullName>
    </submittedName>
</protein>
<evidence type="ECO:0000256" key="2">
    <source>
        <dbReference type="ARBA" id="ARBA00023125"/>
    </source>
</evidence>
<dbReference type="InterPro" id="IPR011663">
    <property type="entry name" value="UTRA"/>
</dbReference>
<dbReference type="STRING" id="442899.SAMN05720591_104110"/>
<dbReference type="GO" id="GO:0003677">
    <property type="term" value="F:DNA binding"/>
    <property type="evidence" value="ECO:0007669"/>
    <property type="project" value="UniProtKB-KW"/>
</dbReference>
<dbReference type="EMBL" id="BJYE01000006">
    <property type="protein sequence ID" value="GEN56199.1"/>
    <property type="molecule type" value="Genomic_DNA"/>
</dbReference>
<dbReference type="GO" id="GO:0045892">
    <property type="term" value="P:negative regulation of DNA-templated transcription"/>
    <property type="evidence" value="ECO:0007669"/>
    <property type="project" value="TreeGrafter"/>
</dbReference>
<dbReference type="Pfam" id="PF07702">
    <property type="entry name" value="UTRA"/>
    <property type="match status" value="1"/>
</dbReference>
<evidence type="ECO:0000313" key="5">
    <source>
        <dbReference type="EMBL" id="GEN56199.1"/>
    </source>
</evidence>
<sequence length="255" mass="29374">MLEKKSKLLYHNIKRNIIENIDSGKYIPGDKLPTEQALCEMHKVSRTTVRIALQQLVAEGYIYKEQGKGTFVSTPKVQQSLTAAHKKFTDQMAEQGYVARTKVIELSVIEATEKLSKKLDLKYKDPVNRLVRVRYADQEPLQYEIAFIPWKHAPGLINEKSACEQSLFKVLEEKYKLVIHRSIEKIEPVLINEHVSDILDVEVGSPVLSLETTTYDITQQPIEYCESIFRGDRSKFTIERLYKKIEKSDIGESNQ</sequence>
<feature type="domain" description="HTH gntR-type" evidence="4">
    <location>
        <begin position="7"/>
        <end position="75"/>
    </location>
</feature>
<reference evidence="5 6" key="1">
    <citation type="submission" date="2019-07" db="EMBL/GenBank/DDBJ databases">
        <title>Whole genome shotgun sequence of Halolactibacillus alkaliphilus NBRC 103919.</title>
        <authorList>
            <person name="Hosoyama A."/>
            <person name="Uohara A."/>
            <person name="Ohji S."/>
            <person name="Ichikawa N."/>
        </authorList>
    </citation>
    <scope>NUCLEOTIDE SEQUENCE [LARGE SCALE GENOMIC DNA]</scope>
    <source>
        <strain evidence="5 6">NBRC 103919</strain>
    </source>
</reference>
<dbReference type="InterPro" id="IPR036390">
    <property type="entry name" value="WH_DNA-bd_sf"/>
</dbReference>